<organism evidence="1 2">
    <name type="scientific">Cymbomonas tetramitiformis</name>
    <dbReference type="NCBI Taxonomy" id="36881"/>
    <lineage>
        <taxon>Eukaryota</taxon>
        <taxon>Viridiplantae</taxon>
        <taxon>Chlorophyta</taxon>
        <taxon>Pyramimonadophyceae</taxon>
        <taxon>Pyramimonadales</taxon>
        <taxon>Pyramimonadaceae</taxon>
        <taxon>Cymbomonas</taxon>
    </lineage>
</organism>
<gene>
    <name evidence="1" type="ORF">CYMTET_48564</name>
</gene>
<feature type="non-terminal residue" evidence="1">
    <location>
        <position position="1"/>
    </location>
</feature>
<dbReference type="AlphaFoldDB" id="A0AAE0BTS0"/>
<dbReference type="Proteomes" id="UP001190700">
    <property type="component" value="Unassembled WGS sequence"/>
</dbReference>
<proteinExistence type="predicted"/>
<accession>A0AAE0BTS0</accession>
<protein>
    <submittedName>
        <fullName evidence="1">Uncharacterized protein</fullName>
    </submittedName>
</protein>
<dbReference type="EMBL" id="LGRX02033333">
    <property type="protein sequence ID" value="KAK3241695.1"/>
    <property type="molecule type" value="Genomic_DNA"/>
</dbReference>
<evidence type="ECO:0000313" key="2">
    <source>
        <dbReference type="Proteomes" id="UP001190700"/>
    </source>
</evidence>
<evidence type="ECO:0000313" key="1">
    <source>
        <dbReference type="EMBL" id="KAK3241695.1"/>
    </source>
</evidence>
<name>A0AAE0BTS0_9CHLO</name>
<comment type="caution">
    <text evidence="1">The sequence shown here is derived from an EMBL/GenBank/DDBJ whole genome shotgun (WGS) entry which is preliminary data.</text>
</comment>
<keyword evidence="2" id="KW-1185">Reference proteome</keyword>
<sequence length="77" mass="8083">APALQVSRLLIGGAPRAYRLHSATQTGFPGRTTRPIGAGATLATRTLTLLACGKWRAGAFMARPQSGSWPKSCADLF</sequence>
<reference evidence="1 2" key="1">
    <citation type="journal article" date="2015" name="Genome Biol. Evol.">
        <title>Comparative Genomics of a Bacterivorous Green Alga Reveals Evolutionary Causalities and Consequences of Phago-Mixotrophic Mode of Nutrition.</title>
        <authorList>
            <person name="Burns J.A."/>
            <person name="Paasch A."/>
            <person name="Narechania A."/>
            <person name="Kim E."/>
        </authorList>
    </citation>
    <scope>NUCLEOTIDE SEQUENCE [LARGE SCALE GENOMIC DNA]</scope>
    <source>
        <strain evidence="1 2">PLY_AMNH</strain>
    </source>
</reference>